<evidence type="ECO:0000313" key="4">
    <source>
        <dbReference type="Proteomes" id="UP000660554"/>
    </source>
</evidence>
<gene>
    <name evidence="3" type="ORF">Scinn_49850</name>
</gene>
<feature type="region of interest" description="Disordered" evidence="1">
    <location>
        <begin position="1"/>
        <end position="24"/>
    </location>
</feature>
<keyword evidence="4" id="KW-1185">Reference proteome</keyword>
<feature type="compositionally biased region" description="Low complexity" evidence="1">
    <location>
        <begin position="64"/>
        <end position="89"/>
    </location>
</feature>
<comment type="caution">
    <text evidence="3">The sequence shown here is derived from an EMBL/GenBank/DDBJ whole genome shotgun (WGS) entry which is preliminary data.</text>
</comment>
<keyword evidence="2" id="KW-0472">Membrane</keyword>
<name>A0ABQ3NRW8_STRVG</name>
<sequence length="203" mass="21317">MSHTRDEETAQDEPAPSRSGSPVSNPPGWAWWVIGIVIPVLGIAATVWTTSTKTTSSSPPPAQTPRTTPPDTSALGQAPNQAPPASSSPTGAVPAVFLGVWEGSIGDDVGEHHRRITIRQGKVGDEMVTTRTTSTATGSTIQCRGTGTLVAADSNTIELDTMVTESIPSGRCNSVGEQTLTLLDENRVRYQTGLATGILTRQR</sequence>
<keyword evidence="2" id="KW-1133">Transmembrane helix</keyword>
<evidence type="ECO:0000256" key="2">
    <source>
        <dbReference type="SAM" id="Phobius"/>
    </source>
</evidence>
<proteinExistence type="predicted"/>
<protein>
    <recommendedName>
        <fullName evidence="5">Lipoprotein</fullName>
    </recommendedName>
</protein>
<reference evidence="4" key="1">
    <citation type="submission" date="2020-09" db="EMBL/GenBank/DDBJ databases">
        <title>Whole genome shotgun sequence of Streptomyces cinnamonensis NBRC 15873.</title>
        <authorList>
            <person name="Komaki H."/>
            <person name="Tamura T."/>
        </authorList>
    </citation>
    <scope>NUCLEOTIDE SEQUENCE [LARGE SCALE GENOMIC DNA]</scope>
    <source>
        <strain evidence="4">NBRC 15873</strain>
    </source>
</reference>
<evidence type="ECO:0000256" key="1">
    <source>
        <dbReference type="SAM" id="MobiDB-lite"/>
    </source>
</evidence>
<organism evidence="3 4">
    <name type="scientific">Streptomyces virginiae</name>
    <name type="common">Streptomyces cinnamonensis</name>
    <dbReference type="NCBI Taxonomy" id="1961"/>
    <lineage>
        <taxon>Bacteria</taxon>
        <taxon>Bacillati</taxon>
        <taxon>Actinomycetota</taxon>
        <taxon>Actinomycetes</taxon>
        <taxon>Kitasatosporales</taxon>
        <taxon>Streptomycetaceae</taxon>
        <taxon>Streptomyces</taxon>
    </lineage>
</organism>
<keyword evidence="2" id="KW-0812">Transmembrane</keyword>
<accession>A0ABQ3NRW8</accession>
<evidence type="ECO:0008006" key="5">
    <source>
        <dbReference type="Google" id="ProtNLM"/>
    </source>
</evidence>
<feature type="transmembrane region" description="Helical" evidence="2">
    <location>
        <begin position="29"/>
        <end position="48"/>
    </location>
</feature>
<evidence type="ECO:0000313" key="3">
    <source>
        <dbReference type="EMBL" id="GHI15522.1"/>
    </source>
</evidence>
<feature type="region of interest" description="Disordered" evidence="1">
    <location>
        <begin position="51"/>
        <end position="91"/>
    </location>
</feature>
<dbReference type="EMBL" id="BNDV01000010">
    <property type="protein sequence ID" value="GHI15522.1"/>
    <property type="molecule type" value="Genomic_DNA"/>
</dbReference>
<dbReference type="Proteomes" id="UP000660554">
    <property type="component" value="Unassembled WGS sequence"/>
</dbReference>